<evidence type="ECO:0000313" key="3">
    <source>
        <dbReference type="Proteomes" id="UP001156666"/>
    </source>
</evidence>
<dbReference type="Gene3D" id="2.60.40.10">
    <property type="entry name" value="Immunoglobulins"/>
    <property type="match status" value="1"/>
</dbReference>
<proteinExistence type="predicted"/>
<evidence type="ECO:0000313" key="2">
    <source>
        <dbReference type="EMBL" id="GLR16846.1"/>
    </source>
</evidence>
<accession>A0AA37SLW9</accession>
<organism evidence="2 3">
    <name type="scientific">Portibacter lacus</name>
    <dbReference type="NCBI Taxonomy" id="1099794"/>
    <lineage>
        <taxon>Bacteria</taxon>
        <taxon>Pseudomonadati</taxon>
        <taxon>Bacteroidota</taxon>
        <taxon>Saprospiria</taxon>
        <taxon>Saprospirales</taxon>
        <taxon>Haliscomenobacteraceae</taxon>
        <taxon>Portibacter</taxon>
    </lineage>
</organism>
<feature type="domain" description="Type 9 secretion system plug protein N-terminal" evidence="1">
    <location>
        <begin position="2"/>
        <end position="94"/>
    </location>
</feature>
<dbReference type="InterPro" id="IPR013783">
    <property type="entry name" value="Ig-like_fold"/>
</dbReference>
<reference evidence="2" key="1">
    <citation type="journal article" date="2014" name="Int. J. Syst. Evol. Microbiol.">
        <title>Complete genome sequence of Corynebacterium casei LMG S-19264T (=DSM 44701T), isolated from a smear-ripened cheese.</title>
        <authorList>
            <consortium name="US DOE Joint Genome Institute (JGI-PGF)"/>
            <person name="Walter F."/>
            <person name="Albersmeier A."/>
            <person name="Kalinowski J."/>
            <person name="Ruckert C."/>
        </authorList>
    </citation>
    <scope>NUCLEOTIDE SEQUENCE</scope>
    <source>
        <strain evidence="2">NBRC 108769</strain>
    </source>
</reference>
<reference evidence="2" key="2">
    <citation type="submission" date="2023-01" db="EMBL/GenBank/DDBJ databases">
        <title>Draft genome sequence of Portibacter lacus strain NBRC 108769.</title>
        <authorList>
            <person name="Sun Q."/>
            <person name="Mori K."/>
        </authorList>
    </citation>
    <scope>NUCLEOTIDE SEQUENCE</scope>
    <source>
        <strain evidence="2">NBRC 108769</strain>
    </source>
</reference>
<dbReference type="Proteomes" id="UP001156666">
    <property type="component" value="Unassembled WGS sequence"/>
</dbReference>
<gene>
    <name evidence="2" type="ORF">GCM10007940_14610</name>
</gene>
<dbReference type="AlphaFoldDB" id="A0AA37SLW9"/>
<dbReference type="InterPro" id="IPR031345">
    <property type="entry name" value="T9SS_Plug_N"/>
</dbReference>
<name>A0AA37SLW9_9BACT</name>
<keyword evidence="3" id="KW-1185">Reference proteome</keyword>
<evidence type="ECO:0000259" key="1">
    <source>
        <dbReference type="Pfam" id="PF17116"/>
    </source>
</evidence>
<protein>
    <submittedName>
        <fullName evidence="2">DUF5103 domain-containing protein</fullName>
    </submittedName>
</protein>
<sequence length="358" mass="42236">MEGGNKDYVYSIQHCDKDWNPSKIDELEYLEGFNEEDIRSATFSSQTIHDYTHYELLIPNRNTSWNLSGNYILTVMDEDEDNLVIITRRFMVVEPILSITGEVLPAFNASLYNTHQRIDFMLNLNKFYISDPMNELYVHILQNQRWDNAIYDIKPLTAIGDQINFNKFGTSTFPAGKEFRYFDTRDIQLNSDKIEAIEINTYAIDVLLKKEKFRETKNYIYYREGNGVFVPNYETLTRNGKATSEYTNVLFTLESDYNLKGYDLYVVGEFSGWNYYPENQLTYNEDKGFYEADILLKQGYYNYYYAAVDDRNEAHFELTEGNWFETENEYTILVYYRQLGARYDRLIGVTNINSLQGE</sequence>
<dbReference type="Pfam" id="PF17116">
    <property type="entry name" value="T9SS_plug_1st"/>
    <property type="match status" value="1"/>
</dbReference>
<comment type="caution">
    <text evidence="2">The sequence shown here is derived from an EMBL/GenBank/DDBJ whole genome shotgun (WGS) entry which is preliminary data.</text>
</comment>
<dbReference type="EMBL" id="BSOH01000007">
    <property type="protein sequence ID" value="GLR16846.1"/>
    <property type="molecule type" value="Genomic_DNA"/>
</dbReference>